<gene>
    <name evidence="1" type="ORF">METZ01_LOCUS196293</name>
</gene>
<accession>A0A382DZ45</accession>
<dbReference type="AlphaFoldDB" id="A0A382DZ45"/>
<proteinExistence type="predicted"/>
<evidence type="ECO:0000313" key="1">
    <source>
        <dbReference type="EMBL" id="SVB43439.1"/>
    </source>
</evidence>
<sequence length="27" mass="3181">MLSFIQLLNEDKNTHLEHLEDEIINNG</sequence>
<reference evidence="1" key="1">
    <citation type="submission" date="2018-05" db="EMBL/GenBank/DDBJ databases">
        <authorList>
            <person name="Lanie J.A."/>
            <person name="Ng W.-L."/>
            <person name="Kazmierczak K.M."/>
            <person name="Andrzejewski T.M."/>
            <person name="Davidsen T.M."/>
            <person name="Wayne K.J."/>
            <person name="Tettelin H."/>
            <person name="Glass J.I."/>
            <person name="Rusch D."/>
            <person name="Podicherti R."/>
            <person name="Tsui H.-C.T."/>
            <person name="Winkler M.E."/>
        </authorList>
    </citation>
    <scope>NUCLEOTIDE SEQUENCE</scope>
</reference>
<organism evidence="1">
    <name type="scientific">marine metagenome</name>
    <dbReference type="NCBI Taxonomy" id="408172"/>
    <lineage>
        <taxon>unclassified sequences</taxon>
        <taxon>metagenomes</taxon>
        <taxon>ecological metagenomes</taxon>
    </lineage>
</organism>
<name>A0A382DZ45_9ZZZZ</name>
<protein>
    <submittedName>
        <fullName evidence="1">Uncharacterized protein</fullName>
    </submittedName>
</protein>
<feature type="non-terminal residue" evidence="1">
    <location>
        <position position="27"/>
    </location>
</feature>
<dbReference type="EMBL" id="UINC01041744">
    <property type="protein sequence ID" value="SVB43439.1"/>
    <property type="molecule type" value="Genomic_DNA"/>
</dbReference>